<accession>A0A6A8GUT0</accession>
<dbReference type="AlphaFoldDB" id="A0A6A8GUT0"/>
<organism evidence="1">
    <name type="scientific">Ligilactobacillus ruminis</name>
    <dbReference type="NCBI Taxonomy" id="1623"/>
    <lineage>
        <taxon>Bacteria</taxon>
        <taxon>Bacillati</taxon>
        <taxon>Bacillota</taxon>
        <taxon>Bacilli</taxon>
        <taxon>Lactobacillales</taxon>
        <taxon>Lactobacillaceae</taxon>
        <taxon>Ligilactobacillus</taxon>
    </lineage>
</organism>
<gene>
    <name evidence="1" type="ORF">GKC89_01250</name>
</gene>
<sequence>MIWFCAAEKKSRFPFALNEVPNKCGRLATDFVRHFFNFDTQEITLFTKCSAY</sequence>
<evidence type="ECO:0000313" key="1">
    <source>
        <dbReference type="EMBL" id="MSA67768.1"/>
    </source>
</evidence>
<protein>
    <submittedName>
        <fullName evidence="1">Pseudouridylate synthase</fullName>
    </submittedName>
</protein>
<proteinExistence type="predicted"/>
<name>A0A6A8GUT0_9LACO</name>
<comment type="caution">
    <text evidence="1">The sequence shown here is derived from an EMBL/GenBank/DDBJ whole genome shotgun (WGS) entry which is preliminary data.</text>
</comment>
<dbReference type="EMBL" id="WKOD01000002">
    <property type="protein sequence ID" value="MSA67768.1"/>
    <property type="molecule type" value="Genomic_DNA"/>
</dbReference>
<reference evidence="1" key="1">
    <citation type="journal article" date="2019" name="Nat. Med.">
        <title>A library of human gut bacterial isolates paired with longitudinal multiomics data enables mechanistic microbiome research.</title>
        <authorList>
            <person name="Poyet M."/>
            <person name="Groussin M."/>
            <person name="Gibbons S.M."/>
            <person name="Avila-Pacheco J."/>
            <person name="Jiang X."/>
            <person name="Kearney S.M."/>
            <person name="Perrotta A.R."/>
            <person name="Berdy B."/>
            <person name="Zhao S."/>
            <person name="Lieberman T.D."/>
            <person name="Swanson P.K."/>
            <person name="Smith M."/>
            <person name="Roesemann S."/>
            <person name="Alexander J.E."/>
            <person name="Rich S.A."/>
            <person name="Livny J."/>
            <person name="Vlamakis H."/>
            <person name="Clish C."/>
            <person name="Bullock K."/>
            <person name="Deik A."/>
            <person name="Scott J."/>
            <person name="Pierce K.A."/>
            <person name="Xavier R.J."/>
            <person name="Alm E.J."/>
        </authorList>
    </citation>
    <scope>NUCLEOTIDE SEQUENCE</scope>
    <source>
        <strain evidence="1">BIOML-A18</strain>
    </source>
</reference>